<sequence>MTKRIDKIQYISDPNGTSYTYYPVAIIGGGESGIAMACRLRSELGFDQFRIFERMSGLGGTWYANTYPGIACDVPAILYSYSFAQNPGWTSVFPSGKEIVRYLYDVCAKYEILDKIQLDTSVKSIRWLDQEEEWEIVLEHLAPGVGDLATHQRVSLEQEQGTTATVLRTEVVRAKVVASAVGGLVEPKRPIDFPGIDTFEGEVVHTGRWKKDIDLRGKNVVVVGTGCSAAQVVPQLVKPEYGAKHVTQLMRSPPWVAPTIPKDLARFLSETVPKISRRIPGFQNILRKLLFTAIEAEFISLFSPTEAARKRREAKRDELLAHMHKYVPKEYHEILTPDYEVYCKRRVVDEGWFMSLQHPDIEITTLPMTSVQPRSVTLGPGRYYPPVSKTDSKVSNEERTIPTDVIIMANGYETNVWLHPLDVTGRNGKSLYKTWEERGGAQAYLGTAMDGFPNFFLIFGPNTATGHSSVILASENMVNYSLNFIKPILRGDVNTYEVKESAEREWTKGIQDALKNSVFMSGGCSSWYFSKDGWNATVYPRTQIDFTLRCMFPRWSHWQATYTRKGLVKLTLTRLFKLFALVGTLYSAYFAVRNGRARTKDALKDIFLRAREGVLALLSRVR</sequence>
<dbReference type="PANTHER" id="PTHR42877:SF10">
    <property type="entry name" value="L-ORNITHINE N(5)-OXYGENASE"/>
    <property type="match status" value="1"/>
</dbReference>
<evidence type="ECO:0000256" key="5">
    <source>
        <dbReference type="ARBA" id="ARBA00023002"/>
    </source>
</evidence>
<dbReference type="PANTHER" id="PTHR42877">
    <property type="entry name" value="L-ORNITHINE N(5)-MONOOXYGENASE-RELATED"/>
    <property type="match status" value="1"/>
</dbReference>
<accession>A0A072PLQ8</accession>
<evidence type="ECO:0008006" key="9">
    <source>
        <dbReference type="Google" id="ProtNLM"/>
    </source>
</evidence>
<keyword evidence="3" id="KW-0285">Flavoprotein</keyword>
<keyword evidence="6" id="KW-0472">Membrane</keyword>
<keyword evidence="4" id="KW-0274">FAD</keyword>
<dbReference type="Pfam" id="PF13450">
    <property type="entry name" value="NAD_binding_8"/>
    <property type="match status" value="1"/>
</dbReference>
<keyword evidence="6" id="KW-1133">Transmembrane helix</keyword>
<dbReference type="Proteomes" id="UP000027920">
    <property type="component" value="Unassembled WGS sequence"/>
</dbReference>
<dbReference type="AlphaFoldDB" id="A0A072PLQ8"/>
<evidence type="ECO:0000313" key="7">
    <source>
        <dbReference type="EMBL" id="KEF56475.1"/>
    </source>
</evidence>
<dbReference type="Gene3D" id="3.50.50.60">
    <property type="entry name" value="FAD/NAD(P)-binding domain"/>
    <property type="match status" value="3"/>
</dbReference>
<comment type="similarity">
    <text evidence="2">Belongs to the FAD-binding monooxygenase family.</text>
</comment>
<proteinExistence type="inferred from homology"/>
<evidence type="ECO:0000256" key="6">
    <source>
        <dbReference type="SAM" id="Phobius"/>
    </source>
</evidence>
<evidence type="ECO:0000256" key="2">
    <source>
        <dbReference type="ARBA" id="ARBA00010139"/>
    </source>
</evidence>
<evidence type="ECO:0000256" key="1">
    <source>
        <dbReference type="ARBA" id="ARBA00001974"/>
    </source>
</evidence>
<evidence type="ECO:0000256" key="3">
    <source>
        <dbReference type="ARBA" id="ARBA00022630"/>
    </source>
</evidence>
<name>A0A072PLQ8_9EURO</name>
<dbReference type="EMBL" id="AMGV01000006">
    <property type="protein sequence ID" value="KEF56475.1"/>
    <property type="molecule type" value="Genomic_DNA"/>
</dbReference>
<dbReference type="SUPFAM" id="SSF51905">
    <property type="entry name" value="FAD/NAD(P)-binding domain"/>
    <property type="match status" value="2"/>
</dbReference>
<evidence type="ECO:0000256" key="4">
    <source>
        <dbReference type="ARBA" id="ARBA00022827"/>
    </source>
</evidence>
<keyword evidence="8" id="KW-1185">Reference proteome</keyword>
<dbReference type="GO" id="GO:0050660">
    <property type="term" value="F:flavin adenine dinucleotide binding"/>
    <property type="evidence" value="ECO:0007669"/>
    <property type="project" value="InterPro"/>
</dbReference>
<evidence type="ECO:0000313" key="8">
    <source>
        <dbReference type="Proteomes" id="UP000027920"/>
    </source>
</evidence>
<dbReference type="OrthoDB" id="3971593at2759"/>
<keyword evidence="5" id="KW-0560">Oxidoreductase</keyword>
<dbReference type="HOGENOM" id="CLU_006937_7_0_1"/>
<reference evidence="7 8" key="1">
    <citation type="submission" date="2013-03" db="EMBL/GenBank/DDBJ databases">
        <title>The Genome Sequence of Exophiala aquamarina CBS 119918.</title>
        <authorList>
            <consortium name="The Broad Institute Genomics Platform"/>
            <person name="Cuomo C."/>
            <person name="de Hoog S."/>
            <person name="Gorbushina A."/>
            <person name="Walker B."/>
            <person name="Young S.K."/>
            <person name="Zeng Q."/>
            <person name="Gargeya S."/>
            <person name="Fitzgerald M."/>
            <person name="Haas B."/>
            <person name="Abouelleil A."/>
            <person name="Allen A.W."/>
            <person name="Alvarado L."/>
            <person name="Arachchi H.M."/>
            <person name="Berlin A.M."/>
            <person name="Chapman S.B."/>
            <person name="Gainer-Dewar J."/>
            <person name="Goldberg J."/>
            <person name="Griggs A."/>
            <person name="Gujja S."/>
            <person name="Hansen M."/>
            <person name="Howarth C."/>
            <person name="Imamovic A."/>
            <person name="Ireland A."/>
            <person name="Larimer J."/>
            <person name="McCowan C."/>
            <person name="Murphy C."/>
            <person name="Pearson M."/>
            <person name="Poon T.W."/>
            <person name="Priest M."/>
            <person name="Roberts A."/>
            <person name="Saif S."/>
            <person name="Shea T."/>
            <person name="Sisk P."/>
            <person name="Sykes S."/>
            <person name="Wortman J."/>
            <person name="Nusbaum C."/>
            <person name="Birren B."/>
        </authorList>
    </citation>
    <scope>NUCLEOTIDE SEQUENCE [LARGE SCALE GENOMIC DNA]</scope>
    <source>
        <strain evidence="7 8">CBS 119918</strain>
    </source>
</reference>
<dbReference type="InterPro" id="IPR020946">
    <property type="entry name" value="Flavin_mOase-like"/>
</dbReference>
<dbReference type="GO" id="GO:0004499">
    <property type="term" value="F:N,N-dimethylaniline monooxygenase activity"/>
    <property type="evidence" value="ECO:0007669"/>
    <property type="project" value="InterPro"/>
</dbReference>
<comment type="cofactor">
    <cofactor evidence="1">
        <name>FAD</name>
        <dbReference type="ChEBI" id="CHEBI:57692"/>
    </cofactor>
</comment>
<dbReference type="InterPro" id="IPR036188">
    <property type="entry name" value="FAD/NAD-bd_sf"/>
</dbReference>
<dbReference type="GeneID" id="25282969"/>
<comment type="caution">
    <text evidence="7">The sequence shown here is derived from an EMBL/GenBank/DDBJ whole genome shotgun (WGS) entry which is preliminary data.</text>
</comment>
<dbReference type="InterPro" id="IPR051209">
    <property type="entry name" value="FAD-bind_Monooxygenase_sf"/>
</dbReference>
<dbReference type="VEuPathDB" id="FungiDB:A1O9_08056"/>
<gene>
    <name evidence="7" type="ORF">A1O9_08056</name>
</gene>
<dbReference type="Pfam" id="PF00743">
    <property type="entry name" value="FMO-like"/>
    <property type="match status" value="1"/>
</dbReference>
<keyword evidence="6" id="KW-0812">Transmembrane</keyword>
<protein>
    <recommendedName>
        <fullName evidence="9">L-ornithine N(5)-oxygenase</fullName>
    </recommendedName>
</protein>
<feature type="transmembrane region" description="Helical" evidence="6">
    <location>
        <begin position="575"/>
        <end position="592"/>
    </location>
</feature>
<dbReference type="RefSeq" id="XP_013259065.1">
    <property type="nucleotide sequence ID" value="XM_013403611.1"/>
</dbReference>
<organism evidence="7 8">
    <name type="scientific">Exophiala aquamarina CBS 119918</name>
    <dbReference type="NCBI Taxonomy" id="1182545"/>
    <lineage>
        <taxon>Eukaryota</taxon>
        <taxon>Fungi</taxon>
        <taxon>Dikarya</taxon>
        <taxon>Ascomycota</taxon>
        <taxon>Pezizomycotina</taxon>
        <taxon>Eurotiomycetes</taxon>
        <taxon>Chaetothyriomycetidae</taxon>
        <taxon>Chaetothyriales</taxon>
        <taxon>Herpotrichiellaceae</taxon>
        <taxon>Exophiala</taxon>
    </lineage>
</organism>
<dbReference type="GO" id="GO:0050661">
    <property type="term" value="F:NADP binding"/>
    <property type="evidence" value="ECO:0007669"/>
    <property type="project" value="InterPro"/>
</dbReference>